<feature type="chain" id="PRO_5026927886" description="Putative auto-transporter adhesin head GIN domain-containing protein" evidence="1">
    <location>
        <begin position="21"/>
        <end position="234"/>
    </location>
</feature>
<dbReference type="EMBL" id="CADCWB010000241">
    <property type="protein sequence ID" value="CAA9531578.1"/>
    <property type="molecule type" value="Genomic_DNA"/>
</dbReference>
<reference evidence="3" key="1">
    <citation type="submission" date="2020-02" db="EMBL/GenBank/DDBJ databases">
        <authorList>
            <person name="Meier V. D."/>
        </authorList>
    </citation>
    <scope>NUCLEOTIDE SEQUENCE</scope>
    <source>
        <strain evidence="3">AVDCRST_MAG62</strain>
    </source>
</reference>
<protein>
    <recommendedName>
        <fullName evidence="2">Putative auto-transporter adhesin head GIN domain-containing protein</fullName>
    </recommendedName>
</protein>
<evidence type="ECO:0000259" key="2">
    <source>
        <dbReference type="Pfam" id="PF10988"/>
    </source>
</evidence>
<accession>A0A6J4TTF3</accession>
<gene>
    <name evidence="3" type="ORF">AVDCRST_MAG62-1928</name>
</gene>
<feature type="domain" description="Putative auto-transporter adhesin head GIN" evidence="2">
    <location>
        <begin position="30"/>
        <end position="215"/>
    </location>
</feature>
<dbReference type="AlphaFoldDB" id="A0A6J4TTF3"/>
<evidence type="ECO:0000256" key="1">
    <source>
        <dbReference type="SAM" id="SignalP"/>
    </source>
</evidence>
<proteinExistence type="predicted"/>
<name>A0A6J4TTF3_9SPHN</name>
<keyword evidence="1" id="KW-0732">Signal</keyword>
<organism evidence="3">
    <name type="scientific">uncultured Sphingomonas sp</name>
    <dbReference type="NCBI Taxonomy" id="158754"/>
    <lineage>
        <taxon>Bacteria</taxon>
        <taxon>Pseudomonadati</taxon>
        <taxon>Pseudomonadota</taxon>
        <taxon>Alphaproteobacteria</taxon>
        <taxon>Sphingomonadales</taxon>
        <taxon>Sphingomonadaceae</taxon>
        <taxon>Sphingomonas</taxon>
        <taxon>environmental samples</taxon>
    </lineage>
</organism>
<feature type="signal peptide" evidence="1">
    <location>
        <begin position="1"/>
        <end position="20"/>
    </location>
</feature>
<evidence type="ECO:0000313" key="3">
    <source>
        <dbReference type="EMBL" id="CAA9531578.1"/>
    </source>
</evidence>
<sequence>MTRPILAAAVLLSLAAPASAAQRNYTVTSFDRIRVDGPYSVRLSTGVAPFARATGSTRALDGISVRVEGRTLTIRRDQSAWSGYPNQAQEPVELVVGTHDLTLASLNGAGTLSIDKVRGLTFELSAQGAGRADIGDVHADRLVVALSGTVTSRVAGKALKLTAIVRGASSLDASALRARDGLLSAEGPAQLTASLSDTARVDAAGVAQVTVAGNPACTVKLLGSANVSGCAAKR</sequence>
<dbReference type="InterPro" id="IPR021255">
    <property type="entry name" value="DUF2807"/>
</dbReference>
<dbReference type="Gene3D" id="2.160.20.120">
    <property type="match status" value="1"/>
</dbReference>
<dbReference type="Pfam" id="PF10988">
    <property type="entry name" value="DUF2807"/>
    <property type="match status" value="1"/>
</dbReference>